<dbReference type="InterPro" id="IPR032710">
    <property type="entry name" value="NTF2-like_dom_sf"/>
</dbReference>
<feature type="domain" description="SnoaL-like" evidence="1">
    <location>
        <begin position="16"/>
        <end position="167"/>
    </location>
</feature>
<evidence type="ECO:0000313" key="2">
    <source>
        <dbReference type="EMBL" id="GCD47626.1"/>
    </source>
</evidence>
<dbReference type="InterPro" id="IPR037401">
    <property type="entry name" value="SnoaL-like"/>
</dbReference>
<dbReference type="Proteomes" id="UP000286746">
    <property type="component" value="Unassembled WGS sequence"/>
</dbReference>
<gene>
    <name evidence="2" type="ORF">GKJPGBOP_07419</name>
</gene>
<dbReference type="EMBL" id="BHZD01000001">
    <property type="protein sequence ID" value="GCD47626.1"/>
    <property type="molecule type" value="Genomic_DNA"/>
</dbReference>
<comment type="caution">
    <text evidence="2">The sequence shown here is derived from an EMBL/GenBank/DDBJ whole genome shotgun (WGS) entry which is preliminary data.</text>
</comment>
<organism evidence="2 3">
    <name type="scientific">Streptomyces paromomycinus</name>
    <name type="common">Streptomyces rimosus subsp. paromomycinus</name>
    <dbReference type="NCBI Taxonomy" id="92743"/>
    <lineage>
        <taxon>Bacteria</taxon>
        <taxon>Bacillati</taxon>
        <taxon>Actinomycetota</taxon>
        <taxon>Actinomycetes</taxon>
        <taxon>Kitasatosporales</taxon>
        <taxon>Streptomycetaceae</taxon>
        <taxon>Streptomyces</taxon>
    </lineage>
</organism>
<proteinExistence type="predicted"/>
<reference evidence="2 3" key="1">
    <citation type="submission" date="2018-11" db="EMBL/GenBank/DDBJ databases">
        <title>Whole genome sequence of Streptomyces paromomycinus NBRC 15454(T).</title>
        <authorList>
            <person name="Komaki H."/>
            <person name="Tamura T."/>
        </authorList>
    </citation>
    <scope>NUCLEOTIDE SEQUENCE [LARGE SCALE GENOMIC DNA]</scope>
    <source>
        <strain evidence="2 3">NBRC 15454</strain>
    </source>
</reference>
<dbReference type="AlphaFoldDB" id="A0A401WE57"/>
<dbReference type="SUPFAM" id="SSF54427">
    <property type="entry name" value="NTF2-like"/>
    <property type="match status" value="1"/>
</dbReference>
<keyword evidence="3" id="KW-1185">Reference proteome</keyword>
<sequence>MPNTEAMTQRAEHTTVMDRLAIDDLVTGYAIAVDDGDWTAYRALFVPEGRVDYRSAGGIAGSVTVVADWLAEMMRRFPVRQHLIVNRRIGIELRDGGAPGDTATVQADYLNPMHLAGPHDAPTGTAADLHGTRAGANTGAAAAPNYTCAGRYAFAARRAPEGWRLSEVVVHEKWRQLVPARS</sequence>
<evidence type="ECO:0000259" key="1">
    <source>
        <dbReference type="Pfam" id="PF13577"/>
    </source>
</evidence>
<accession>A0A401WE57</accession>
<dbReference type="Gene3D" id="3.10.450.50">
    <property type="match status" value="1"/>
</dbReference>
<protein>
    <recommendedName>
        <fullName evidence="1">SnoaL-like domain-containing protein</fullName>
    </recommendedName>
</protein>
<evidence type="ECO:0000313" key="3">
    <source>
        <dbReference type="Proteomes" id="UP000286746"/>
    </source>
</evidence>
<dbReference type="Pfam" id="PF13577">
    <property type="entry name" value="SnoaL_4"/>
    <property type="match status" value="1"/>
</dbReference>
<name>A0A401WE57_STREY</name>